<dbReference type="Gene3D" id="1.25.10.10">
    <property type="entry name" value="Leucine-rich Repeat Variant"/>
    <property type="match status" value="3"/>
</dbReference>
<dbReference type="SUPFAM" id="SSF52540">
    <property type="entry name" value="P-loop containing nucleoside triphosphate hydrolases"/>
    <property type="match status" value="1"/>
</dbReference>
<comment type="caution">
    <text evidence="2">The sequence shown here is derived from an EMBL/GenBank/DDBJ whole genome shotgun (WGS) entry which is preliminary data.</text>
</comment>
<accession>A0A917RJ31</accession>
<dbReference type="SMART" id="SM00567">
    <property type="entry name" value="EZ_HEAT"/>
    <property type="match status" value="11"/>
</dbReference>
<keyword evidence="3" id="KW-1185">Reference proteome</keyword>
<reference evidence="2" key="2">
    <citation type="submission" date="2020-09" db="EMBL/GenBank/DDBJ databases">
        <authorList>
            <person name="Sun Q."/>
            <person name="Ohkuma M."/>
        </authorList>
    </citation>
    <scope>NUCLEOTIDE SEQUENCE</scope>
    <source>
        <strain evidence="2">JCM 13064</strain>
    </source>
</reference>
<evidence type="ECO:0008006" key="4">
    <source>
        <dbReference type="Google" id="ProtNLM"/>
    </source>
</evidence>
<dbReference type="RefSeq" id="WP_189166554.1">
    <property type="nucleotide sequence ID" value="NZ_BMNT01000041.1"/>
</dbReference>
<feature type="compositionally biased region" description="Basic and acidic residues" evidence="1">
    <location>
        <begin position="211"/>
        <end position="223"/>
    </location>
</feature>
<dbReference type="EMBL" id="BMNT01000041">
    <property type="protein sequence ID" value="GGL10858.1"/>
    <property type="molecule type" value="Genomic_DNA"/>
</dbReference>
<dbReference type="Pfam" id="PF13365">
    <property type="entry name" value="Trypsin_2"/>
    <property type="match status" value="1"/>
</dbReference>
<dbReference type="Proteomes" id="UP000645217">
    <property type="component" value="Unassembled WGS sequence"/>
</dbReference>
<proteinExistence type="predicted"/>
<organism evidence="2 3">
    <name type="scientific">Sphaerisporangium melleum</name>
    <dbReference type="NCBI Taxonomy" id="321316"/>
    <lineage>
        <taxon>Bacteria</taxon>
        <taxon>Bacillati</taxon>
        <taxon>Actinomycetota</taxon>
        <taxon>Actinomycetes</taxon>
        <taxon>Streptosporangiales</taxon>
        <taxon>Streptosporangiaceae</taxon>
        <taxon>Sphaerisporangium</taxon>
    </lineage>
</organism>
<reference evidence="2" key="1">
    <citation type="journal article" date="2014" name="Int. J. Syst. Evol. Microbiol.">
        <title>Complete genome sequence of Corynebacterium casei LMG S-19264T (=DSM 44701T), isolated from a smear-ripened cheese.</title>
        <authorList>
            <consortium name="US DOE Joint Genome Institute (JGI-PGF)"/>
            <person name="Walter F."/>
            <person name="Albersmeier A."/>
            <person name="Kalinowski J."/>
            <person name="Ruckert C."/>
        </authorList>
    </citation>
    <scope>NUCLEOTIDE SEQUENCE</scope>
    <source>
        <strain evidence="2">JCM 13064</strain>
    </source>
</reference>
<dbReference type="InterPro" id="IPR016024">
    <property type="entry name" value="ARM-type_fold"/>
</dbReference>
<dbReference type="InterPro" id="IPR011989">
    <property type="entry name" value="ARM-like"/>
</dbReference>
<name>A0A917RJ31_9ACTN</name>
<dbReference type="Gene3D" id="2.40.10.120">
    <property type="match status" value="1"/>
</dbReference>
<dbReference type="SUPFAM" id="SSF50494">
    <property type="entry name" value="Trypsin-like serine proteases"/>
    <property type="match status" value="1"/>
</dbReference>
<dbReference type="InterPro" id="IPR004155">
    <property type="entry name" value="PBS_lyase_HEAT"/>
</dbReference>
<evidence type="ECO:0000313" key="3">
    <source>
        <dbReference type="Proteomes" id="UP000645217"/>
    </source>
</evidence>
<sequence length="2153" mass="233031">MRPWSVRVHGAGAACGAGVLIDDRHILTCAHVVNAALGRDTAERSLPAAPIEVDFPIDAGGARLPATVADGGWFPIEDDERGDVAVLRLATPPPAGTAPAVLSDHVARGTRIRAYGYPRGVDTGVWAVAYEVGDPSGPGWVQLDASRTTGKRIERGFSGAGVESDDTGHVLGIAVTEDRDEAAKVAWMLPVAVLARYWPSLPITATGHRPRPGDGTHTVDDARATPLPPQLSGVLRMMCQVTDDLPYPLRGIRGRFPLSDVYVRQSVAAAPEPRRRWDEDDDELVLEERRPATGLAQPFEQVFEQHDHLVIEGAAGLGKTTLGRMLTRHFAKSVLKDAETATKDAPLARLAPAGAARETPTTPNDTATTQNDAATLSTDARTAAGAVRRDDMLVPIMLPARVLATHLDRSWPEALRTAVAAEYGRPDGEVPADLFGHRIDGRRWLVVVDALDEIPDQDDRERLLTALAARIPDSEGPARFLVTTRPLSPGEVDRLRGPRVGMYELQPFDQEALVQFARNWFDPDGTPSGNAAAEEFLRQVRLAGLEEVLVVPLLATVAANIHQSRRDRPLPSGRYELYEEYIGRYAQARAEADSSTLAVLKEVTGGPALADWLYAHRAELLEELATAYTTTETPLLEVAQRFLADHAPLPARLPFDWESTLAEWLAQTGVLTRSRTRLRFLHHTFAEHLAATARAKTLPRDFRPGEPPWEELMTALLLDDEATERVVLHYLHLAGEGTGLLDALQHGTLDQRTRADKLIEAGAPTSEGQLSAYLVRLEDKVRTDASADLDRVSALTRHALVRERLEGFLTDPSLGTENRIAIIDALRERSERARRDGPSLLRSFTTADHPMSTRCAAATVLARFGDTHRAQAARILQEFAENVEAERDDRMAAARGLAGLGAEHRARAGLVFHRLATDSMIHPWYRIDATEDLAKCGAEHRTRAAAVLRNIAADATVGGWNRPEAVEKLYELGGPYREEAVRLLDRLAEDLVNDPVERAYALVALAKIEPCHRSAAAEAVVQAATDVSSYFGGRRLITVELAELGEPHRATAANILFALATRPDTPFPSSVRWHAAKALLNLGPGYRAIGADALHVLVQDARVSAGDLRNMAVLLARLGGDHRSLAADALLRLATGHVIPVETRHSAAKTLANLGSEHHRQVLEIFEALREHPLASSTEQALAATTLAALNPDTAPVAAGLLHRVAGAPTASTEARLQAAETLTDLGSRHIGQAADLYVAVAADHLHSEDRRTAADKLLSLGGEYRKHAVAISEELITDPTIDSSVRWFTSSGSVFSAEVTADRCAEVGDQIISDVSADFWYRVNVLNELRVMGAERSRLALALQYRLATDPSVPAMHRKDCLEDIAHIGEEHRARAVAILLGMAEATAPHVHLRPFILACVARIEPAQMDTIAELLHRHAADPLVASAGRGESAYELAKLGGTHRRRGAEILCRLATDLGIDANERMEAARSLTNLGGEELERGAELLYRPATRSSEEAVLEPDVRRRAALDLARLGGEHRIRGAAVLTDLAADPLVDVSVRWTAARDLAGLGGDERDQGARVLGELVTGSIHDPEERLEAALALAELGPTAQVRAFRVLGELAVDASADVFVRRWCAEYLGRLPVPETQKIAITALHRLAEDRDVDAWNRLWAIESLAALGPDARRLACEAMERFRKEKDGADGELPRALAIAAMADVSDACHFDAVELLTRLAESTTRADHERIQAAITLLRLSYIHTERGARLLGMIAADPGVRAWERRQAAETLARLGPGNRAHAVQCFQAIAADAAADPWERGEAAMAMAHLSTEDGDRQQAVAVLQRIAEDKGVPGDQRRHAAGILLVLGPEARPVGIRALQSMATDRQAGDDDRWSTLAVLTEQEEDRDVLARMLRDLAEEPDADAGVRRQAALALAMLGDERREEAVRALRGLSADPAVSGAHRALALDSLATITPTTSLRDEAAETLAREAADPANPVPLRRTAAEVLARHHLGHRGQAAELLHEIAAAESVHPEERRHAAQALADLGSGHRDGAIRLLQMLADDTTTDQYERAVTALALAALRPSHRRTAVDHARRLLNDPGLPADRRLTIAEGLAELGTPHQQAAVTAVQALVVASSDDGTSRFRAVQALARLLGADGRIKEPPSLRDAPA</sequence>
<dbReference type="InterPro" id="IPR027417">
    <property type="entry name" value="P-loop_NTPase"/>
</dbReference>
<evidence type="ECO:0000256" key="1">
    <source>
        <dbReference type="SAM" id="MobiDB-lite"/>
    </source>
</evidence>
<evidence type="ECO:0000313" key="2">
    <source>
        <dbReference type="EMBL" id="GGL10858.1"/>
    </source>
</evidence>
<feature type="compositionally biased region" description="Low complexity" evidence="1">
    <location>
        <begin position="345"/>
        <end position="375"/>
    </location>
</feature>
<gene>
    <name evidence="2" type="ORF">GCM10007964_61370</name>
</gene>
<feature type="region of interest" description="Disordered" evidence="1">
    <location>
        <begin position="345"/>
        <end position="379"/>
    </location>
</feature>
<dbReference type="SUPFAM" id="SSF48371">
    <property type="entry name" value="ARM repeat"/>
    <property type="match status" value="2"/>
</dbReference>
<dbReference type="Gene3D" id="3.40.50.300">
    <property type="entry name" value="P-loop containing nucleotide triphosphate hydrolases"/>
    <property type="match status" value="1"/>
</dbReference>
<protein>
    <recommendedName>
        <fullName evidence="4">NACHT domain-containing protein</fullName>
    </recommendedName>
</protein>
<feature type="region of interest" description="Disordered" evidence="1">
    <location>
        <begin position="204"/>
        <end position="227"/>
    </location>
</feature>
<dbReference type="InterPro" id="IPR009003">
    <property type="entry name" value="Peptidase_S1_PA"/>
</dbReference>